<dbReference type="AlphaFoldDB" id="A0A266Q505"/>
<dbReference type="SUPFAM" id="SSF56601">
    <property type="entry name" value="beta-lactamase/transpeptidase-like"/>
    <property type="match status" value="1"/>
</dbReference>
<proteinExistence type="predicted"/>
<protein>
    <submittedName>
        <fullName evidence="2">EstA family serine hydrolase</fullName>
    </submittedName>
</protein>
<accession>A0A266Q505</accession>
<dbReference type="EMBL" id="NHNI01000002">
    <property type="protein sequence ID" value="OZY84449.1"/>
    <property type="molecule type" value="Genomic_DNA"/>
</dbReference>
<evidence type="ECO:0000313" key="3">
    <source>
        <dbReference type="Proteomes" id="UP000216101"/>
    </source>
</evidence>
<keyword evidence="3" id="KW-1185">Reference proteome</keyword>
<dbReference type="InterPro" id="IPR001466">
    <property type="entry name" value="Beta-lactam-related"/>
</dbReference>
<dbReference type="Proteomes" id="UP000216101">
    <property type="component" value="Unassembled WGS sequence"/>
</dbReference>
<dbReference type="PANTHER" id="PTHR43319">
    <property type="entry name" value="BETA-LACTAMASE-RELATED"/>
    <property type="match status" value="1"/>
</dbReference>
<sequence>MTINGQWLPQWQPLVDAFEANFAMGEEGAGLALVHRGELVVNIWAGQRSNKAAGLVDQPWQDDTLVNIFSAGKGLVALCILQLVAEGKLQLDASVAHYWPEFAQAGKAEISVRQVMSHRAGLSAFHQHIGNEQIFDWAQMTNALALEHSWWEPGSAQGYSPFIYGWILGELVRRVSGYASFNTYFQARVAEPLGICCHFGVPDEQLDKIADTGPLKRPLGAAPASTGADSVMLGKIMKADPRGVTNRAFSNPISLMTATNSQEWRRAQIPAAGAHANASALARIYGALANGDSLLADATLPLCWAEQTFTQDQVLGLPLRFSHGFMLSQHDRPDCRYGRGARAFGHPGAGGCIGFADPDYQLGFGYVTQRMGQSLLIDERAVRLIDSAYHLLEQ</sequence>
<reference evidence="3" key="1">
    <citation type="submission" date="2017-05" db="EMBL/GenBank/DDBJ databases">
        <authorList>
            <person name="Barney B.M."/>
        </authorList>
    </citation>
    <scope>NUCLEOTIDE SEQUENCE [LARGE SCALE GENOMIC DNA]</scope>
    <source>
        <strain evidence="3">PSBB022</strain>
    </source>
</reference>
<dbReference type="RefSeq" id="WP_094985510.1">
    <property type="nucleotide sequence ID" value="NZ_NHNI01000002.1"/>
</dbReference>
<dbReference type="Pfam" id="PF00144">
    <property type="entry name" value="Beta-lactamase"/>
    <property type="match status" value="1"/>
</dbReference>
<dbReference type="GO" id="GO:0016787">
    <property type="term" value="F:hydrolase activity"/>
    <property type="evidence" value="ECO:0007669"/>
    <property type="project" value="UniProtKB-KW"/>
</dbReference>
<keyword evidence="2" id="KW-0378">Hydrolase</keyword>
<name>A0A266Q505_9GAMM</name>
<evidence type="ECO:0000259" key="1">
    <source>
        <dbReference type="Pfam" id="PF00144"/>
    </source>
</evidence>
<dbReference type="PANTHER" id="PTHR43319:SF3">
    <property type="entry name" value="BETA-LACTAMASE-RELATED DOMAIN-CONTAINING PROTEIN"/>
    <property type="match status" value="1"/>
</dbReference>
<dbReference type="Gene3D" id="3.40.710.10">
    <property type="entry name" value="DD-peptidase/beta-lactamase superfamily"/>
    <property type="match status" value="1"/>
</dbReference>
<gene>
    <name evidence="2" type="ORF">CBP51_14690</name>
</gene>
<organism evidence="2 3">
    <name type="scientific">Cellvibrio mixtus</name>
    <dbReference type="NCBI Taxonomy" id="39650"/>
    <lineage>
        <taxon>Bacteria</taxon>
        <taxon>Pseudomonadati</taxon>
        <taxon>Pseudomonadota</taxon>
        <taxon>Gammaproteobacteria</taxon>
        <taxon>Cellvibrionales</taxon>
        <taxon>Cellvibrionaceae</taxon>
        <taxon>Cellvibrio</taxon>
    </lineage>
</organism>
<evidence type="ECO:0000313" key="2">
    <source>
        <dbReference type="EMBL" id="OZY84449.1"/>
    </source>
</evidence>
<feature type="domain" description="Beta-lactamase-related" evidence="1">
    <location>
        <begin position="25"/>
        <end position="384"/>
    </location>
</feature>
<comment type="caution">
    <text evidence="2">The sequence shown here is derived from an EMBL/GenBank/DDBJ whole genome shotgun (WGS) entry which is preliminary data.</text>
</comment>
<dbReference type="InterPro" id="IPR012338">
    <property type="entry name" value="Beta-lactam/transpept-like"/>
</dbReference>
<dbReference type="InterPro" id="IPR052907">
    <property type="entry name" value="Beta-lactamase/esterase"/>
</dbReference>